<feature type="compositionally biased region" description="Basic and acidic residues" evidence="1">
    <location>
        <begin position="77"/>
        <end position="103"/>
    </location>
</feature>
<evidence type="ECO:0000256" key="1">
    <source>
        <dbReference type="SAM" id="MobiDB-lite"/>
    </source>
</evidence>
<dbReference type="Proteomes" id="UP000314294">
    <property type="component" value="Unassembled WGS sequence"/>
</dbReference>
<proteinExistence type="predicted"/>
<protein>
    <submittedName>
        <fullName evidence="2">Uncharacterized protein</fullName>
    </submittedName>
</protein>
<reference evidence="2 3" key="1">
    <citation type="submission" date="2019-03" db="EMBL/GenBank/DDBJ databases">
        <title>First draft genome of Liparis tanakae, snailfish: a comprehensive survey of snailfish specific genes.</title>
        <authorList>
            <person name="Kim W."/>
            <person name="Song I."/>
            <person name="Jeong J.-H."/>
            <person name="Kim D."/>
            <person name="Kim S."/>
            <person name="Ryu S."/>
            <person name="Song J.Y."/>
            <person name="Lee S.K."/>
        </authorList>
    </citation>
    <scope>NUCLEOTIDE SEQUENCE [LARGE SCALE GENOMIC DNA]</scope>
    <source>
        <tissue evidence="2">Muscle</tissue>
    </source>
</reference>
<sequence>MFFHHPLESPPVLGRAHHMSVSNGRLWLRRSHRDGALKVKIPTHERQRRGGPTNRLEIGRPLCRRTAGEYQSTSQSKEQKHDGLEGGEEGKSLEEKRRLKGGEGVEGGEETEWETVAYYLTTTVPDHWLSNPVYSVFSDQQSLELNDWDTHGLNSPASEDGEKWWKWRAGAEERRKGSRLQSAIDLPLSKKAIGQSGTALSPTSKRPEGGDEEARRRRRGGPVSGSNRRDA</sequence>
<gene>
    <name evidence="2" type="ORF">EYF80_031579</name>
</gene>
<dbReference type="AlphaFoldDB" id="A0A4Z2GXN8"/>
<feature type="compositionally biased region" description="Basic and acidic residues" evidence="1">
    <location>
        <begin position="205"/>
        <end position="215"/>
    </location>
</feature>
<keyword evidence="3" id="KW-1185">Reference proteome</keyword>
<organism evidence="2 3">
    <name type="scientific">Liparis tanakae</name>
    <name type="common">Tanaka's snailfish</name>
    <dbReference type="NCBI Taxonomy" id="230148"/>
    <lineage>
        <taxon>Eukaryota</taxon>
        <taxon>Metazoa</taxon>
        <taxon>Chordata</taxon>
        <taxon>Craniata</taxon>
        <taxon>Vertebrata</taxon>
        <taxon>Euteleostomi</taxon>
        <taxon>Actinopterygii</taxon>
        <taxon>Neopterygii</taxon>
        <taxon>Teleostei</taxon>
        <taxon>Neoteleostei</taxon>
        <taxon>Acanthomorphata</taxon>
        <taxon>Eupercaria</taxon>
        <taxon>Perciformes</taxon>
        <taxon>Cottioidei</taxon>
        <taxon>Cottales</taxon>
        <taxon>Liparidae</taxon>
        <taxon>Liparis</taxon>
    </lineage>
</organism>
<comment type="caution">
    <text evidence="2">The sequence shown here is derived from an EMBL/GenBank/DDBJ whole genome shotgun (WGS) entry which is preliminary data.</text>
</comment>
<name>A0A4Z2GXN8_9TELE</name>
<feature type="compositionally biased region" description="Polar residues" evidence="1">
    <location>
        <begin position="195"/>
        <end position="204"/>
    </location>
</feature>
<feature type="region of interest" description="Disordered" evidence="1">
    <location>
        <begin position="40"/>
        <end position="108"/>
    </location>
</feature>
<dbReference type="EMBL" id="SRLO01000386">
    <property type="protein sequence ID" value="TNN58219.1"/>
    <property type="molecule type" value="Genomic_DNA"/>
</dbReference>
<accession>A0A4Z2GXN8</accession>
<evidence type="ECO:0000313" key="2">
    <source>
        <dbReference type="EMBL" id="TNN58219.1"/>
    </source>
</evidence>
<feature type="region of interest" description="Disordered" evidence="1">
    <location>
        <begin position="172"/>
        <end position="231"/>
    </location>
</feature>
<evidence type="ECO:0000313" key="3">
    <source>
        <dbReference type="Proteomes" id="UP000314294"/>
    </source>
</evidence>